<evidence type="ECO:0000313" key="5">
    <source>
        <dbReference type="EMBL" id="MDO7787637.1"/>
    </source>
</evidence>
<dbReference type="Gene3D" id="1.10.287.380">
    <property type="entry name" value="Valyl-tRNA synthetase, C-terminal domain"/>
    <property type="match status" value="1"/>
</dbReference>
<reference evidence="5" key="1">
    <citation type="journal article" date="2023" name="J. Hazard. Mater.">
        <title>Anaerobic biodegradation of pyrene and benzo[a]pyrene by a new sulfate-reducing Desulforamulus aquiferis strain DSA.</title>
        <authorList>
            <person name="Zhang Z."/>
            <person name="Sun J."/>
            <person name="Gong X."/>
            <person name="Wang C."/>
            <person name="Wang H."/>
        </authorList>
    </citation>
    <scope>NUCLEOTIDE SEQUENCE</scope>
    <source>
        <strain evidence="5">DSA</strain>
    </source>
</reference>
<dbReference type="InterPro" id="IPR032781">
    <property type="entry name" value="ABC_tran_Xtn"/>
</dbReference>
<organism evidence="5 6">
    <name type="scientific">Desulforamulus aquiferis</name>
    <dbReference type="NCBI Taxonomy" id="1397668"/>
    <lineage>
        <taxon>Bacteria</taxon>
        <taxon>Bacillati</taxon>
        <taxon>Bacillota</taxon>
        <taxon>Clostridia</taxon>
        <taxon>Eubacteriales</taxon>
        <taxon>Peptococcaceae</taxon>
        <taxon>Desulforamulus</taxon>
    </lineage>
</organism>
<evidence type="ECO:0000256" key="3">
    <source>
        <dbReference type="ARBA" id="ARBA00022840"/>
    </source>
</evidence>
<feature type="domain" description="ABC transporter" evidence="4">
    <location>
        <begin position="4"/>
        <end position="255"/>
    </location>
</feature>
<keyword evidence="3 5" id="KW-0067">ATP-binding</keyword>
<evidence type="ECO:0000259" key="4">
    <source>
        <dbReference type="PROSITE" id="PS50893"/>
    </source>
</evidence>
<dbReference type="InterPro" id="IPR051309">
    <property type="entry name" value="ABCF_ATPase"/>
</dbReference>
<feature type="domain" description="ABC transporter" evidence="4">
    <location>
        <begin position="319"/>
        <end position="539"/>
    </location>
</feature>
<dbReference type="CDD" id="cd03221">
    <property type="entry name" value="ABCF_EF-3"/>
    <property type="match status" value="2"/>
</dbReference>
<dbReference type="FunFam" id="3.40.50.300:FF:000011">
    <property type="entry name" value="Putative ABC transporter ATP-binding component"/>
    <property type="match status" value="1"/>
</dbReference>
<dbReference type="PROSITE" id="PS50893">
    <property type="entry name" value="ABC_TRANSPORTER_2"/>
    <property type="match status" value="2"/>
</dbReference>
<reference evidence="5" key="2">
    <citation type="submission" date="2023-03" db="EMBL/GenBank/DDBJ databases">
        <authorList>
            <person name="Zhang Z."/>
        </authorList>
    </citation>
    <scope>NUCLEOTIDE SEQUENCE</scope>
    <source>
        <strain evidence="5">DSA</strain>
    </source>
</reference>
<dbReference type="PROSITE" id="PS00211">
    <property type="entry name" value="ABC_TRANSPORTER_1"/>
    <property type="match status" value="1"/>
</dbReference>
<dbReference type="EMBL" id="JARPTC010000014">
    <property type="protein sequence ID" value="MDO7787637.1"/>
    <property type="molecule type" value="Genomic_DNA"/>
</dbReference>
<dbReference type="SUPFAM" id="SSF52540">
    <property type="entry name" value="P-loop containing nucleoside triphosphate hydrolases"/>
    <property type="match status" value="2"/>
</dbReference>
<keyword evidence="2" id="KW-0547">Nucleotide-binding</keyword>
<dbReference type="InterPro" id="IPR003439">
    <property type="entry name" value="ABC_transporter-like_ATP-bd"/>
</dbReference>
<keyword evidence="1" id="KW-0677">Repeat</keyword>
<protein>
    <submittedName>
        <fullName evidence="5">ABC-F family ATP-binding cassette domain-containing protein</fullName>
    </submittedName>
</protein>
<dbReference type="FunFam" id="3.40.50.300:FF:000309">
    <property type="entry name" value="ABC transporter ATP-binding protein"/>
    <property type="match status" value="1"/>
</dbReference>
<dbReference type="Pfam" id="PF16326">
    <property type="entry name" value="ABC_tran_CTD"/>
    <property type="match status" value="1"/>
</dbReference>
<keyword evidence="6" id="KW-1185">Reference proteome</keyword>
<dbReference type="InterPro" id="IPR027417">
    <property type="entry name" value="P-loop_NTPase"/>
</dbReference>
<dbReference type="GO" id="GO:0003677">
    <property type="term" value="F:DNA binding"/>
    <property type="evidence" value="ECO:0007669"/>
    <property type="project" value="InterPro"/>
</dbReference>
<dbReference type="Pfam" id="PF12848">
    <property type="entry name" value="ABC_tran_Xtn"/>
    <property type="match status" value="1"/>
</dbReference>
<name>A0AAW7ZD57_9FIRM</name>
<dbReference type="InterPro" id="IPR017871">
    <property type="entry name" value="ABC_transporter-like_CS"/>
</dbReference>
<evidence type="ECO:0000313" key="6">
    <source>
        <dbReference type="Proteomes" id="UP001172911"/>
    </source>
</evidence>
<dbReference type="InterPro" id="IPR037118">
    <property type="entry name" value="Val-tRNA_synth_C_sf"/>
</dbReference>
<evidence type="ECO:0000256" key="2">
    <source>
        <dbReference type="ARBA" id="ARBA00022741"/>
    </source>
</evidence>
<sequence length="637" mass="72597">MNLLSIENLTKSYGIKKIFEGVSLGIAEGEKIGLVGVNGTGKSSLLKVLAGLDSADRGNILMAKNLQVDYLPQNPYFEEKATVLEQVFKGTSPVMELLREYERALGLLNGEPGNERLQKNMLQLGQRMDAMNAWQIESEAKSVLTQLGITDFNAHVVKLSGGQRKRIALAGALINPSDLLILDEPTNHIDNETVAWLEQYLNKRKGALLMVTHDRYFLDRVVNTIIELDRGKLYRYSGNYSKFLELKIEREEQQQASERKRQNILRNELAWMQRGAKARTTKQKARIDRFNKLQGKSFEEAPGKIDISVVSSRLGKKVILLEHISKTYEDRTIIKDFSHIFGKHERVGIIGPNGSGKTTLLNIIAGNISPDQGLVEHGQTVKIGYFSQENIEMNEELRVIDYIKEVAEYLPTSDGEEISASQMLNRFLFPPNVQWTAIENLSGGEKRRLYLLRVLMGAPNVLLLDEPTNDLDIQTLTILEDYLDDFPGTLIVVSHDRYFLDRTVDKLFTFSVPGRITEFTGSYSDFLEIKESMESEQKTSKEITEKKGQREEKKKDKLKFTFKEQREFEQIDDVIVGVEDELKTVNDKINEAGSDYSLLQELLAKQRELEERLEELLERWTYLNELAEEINKYGSGK</sequence>
<gene>
    <name evidence="5" type="ORF">P6N53_10445</name>
</gene>
<dbReference type="InterPro" id="IPR003593">
    <property type="entry name" value="AAA+_ATPase"/>
</dbReference>
<comment type="caution">
    <text evidence="5">The sequence shown here is derived from an EMBL/GenBank/DDBJ whole genome shotgun (WGS) entry which is preliminary data.</text>
</comment>
<dbReference type="GO" id="GO:0005524">
    <property type="term" value="F:ATP binding"/>
    <property type="evidence" value="ECO:0007669"/>
    <property type="project" value="UniProtKB-KW"/>
</dbReference>
<dbReference type="Pfam" id="PF00005">
    <property type="entry name" value="ABC_tran"/>
    <property type="match status" value="2"/>
</dbReference>
<dbReference type="PANTHER" id="PTHR42855:SF1">
    <property type="entry name" value="ABC TRANSPORTER DOMAIN-CONTAINING PROTEIN"/>
    <property type="match status" value="1"/>
</dbReference>
<dbReference type="PANTHER" id="PTHR42855">
    <property type="entry name" value="ABC TRANSPORTER ATP-BINDING SUBUNIT"/>
    <property type="match status" value="1"/>
</dbReference>
<dbReference type="GO" id="GO:0016887">
    <property type="term" value="F:ATP hydrolysis activity"/>
    <property type="evidence" value="ECO:0007669"/>
    <property type="project" value="InterPro"/>
</dbReference>
<accession>A0AAW7ZD57</accession>
<dbReference type="SMART" id="SM00382">
    <property type="entry name" value="AAA"/>
    <property type="match status" value="2"/>
</dbReference>
<dbReference type="InterPro" id="IPR032524">
    <property type="entry name" value="ABC_tran_C"/>
</dbReference>
<dbReference type="Proteomes" id="UP001172911">
    <property type="component" value="Unassembled WGS sequence"/>
</dbReference>
<proteinExistence type="predicted"/>
<dbReference type="Gene3D" id="3.40.50.300">
    <property type="entry name" value="P-loop containing nucleotide triphosphate hydrolases"/>
    <property type="match status" value="2"/>
</dbReference>
<dbReference type="AlphaFoldDB" id="A0AAW7ZD57"/>
<dbReference type="RefSeq" id="WP_304542827.1">
    <property type="nucleotide sequence ID" value="NZ_JARPTC010000014.1"/>
</dbReference>
<evidence type="ECO:0000256" key="1">
    <source>
        <dbReference type="ARBA" id="ARBA00022737"/>
    </source>
</evidence>